<accession>A0A0G0RM17</accession>
<proteinExistence type="predicted"/>
<evidence type="ECO:0000313" key="2">
    <source>
        <dbReference type="EMBL" id="KKR50946.1"/>
    </source>
</evidence>
<evidence type="ECO:0008006" key="4">
    <source>
        <dbReference type="Google" id="ProtNLM"/>
    </source>
</evidence>
<dbReference type="EMBL" id="LBYI01000004">
    <property type="protein sequence ID" value="KKR50946.1"/>
    <property type="molecule type" value="Genomic_DNA"/>
</dbReference>
<reference evidence="2 3" key="1">
    <citation type="journal article" date="2015" name="Nature">
        <title>rRNA introns, odd ribosomes, and small enigmatic genomes across a large radiation of phyla.</title>
        <authorList>
            <person name="Brown C.T."/>
            <person name="Hug L.A."/>
            <person name="Thomas B.C."/>
            <person name="Sharon I."/>
            <person name="Castelle C.J."/>
            <person name="Singh A."/>
            <person name="Wilkins M.J."/>
            <person name="Williams K.H."/>
            <person name="Banfield J.F."/>
        </authorList>
    </citation>
    <scope>NUCLEOTIDE SEQUENCE [LARGE SCALE GENOMIC DNA]</scope>
</reference>
<comment type="caution">
    <text evidence="2">The sequence shown here is derived from an EMBL/GenBank/DDBJ whole genome shotgun (WGS) entry which is preliminary data.</text>
</comment>
<feature type="transmembrane region" description="Helical" evidence="1">
    <location>
        <begin position="165"/>
        <end position="184"/>
    </location>
</feature>
<keyword evidence="1" id="KW-0472">Membrane</keyword>
<name>A0A0G0RM17_9BACT</name>
<organism evidence="2 3">
    <name type="scientific">Candidatus Curtissbacteria bacterium GW2011_GWA1_40_16</name>
    <dbReference type="NCBI Taxonomy" id="1618405"/>
    <lineage>
        <taxon>Bacteria</taxon>
        <taxon>Candidatus Curtissiibacteriota</taxon>
    </lineage>
</organism>
<evidence type="ECO:0000256" key="1">
    <source>
        <dbReference type="SAM" id="Phobius"/>
    </source>
</evidence>
<evidence type="ECO:0000313" key="3">
    <source>
        <dbReference type="Proteomes" id="UP000034531"/>
    </source>
</evidence>
<dbReference type="AlphaFoldDB" id="A0A0G0RM17"/>
<dbReference type="Proteomes" id="UP000034531">
    <property type="component" value="Unassembled WGS sequence"/>
</dbReference>
<keyword evidence="1" id="KW-1133">Transmembrane helix</keyword>
<feature type="transmembrane region" description="Helical" evidence="1">
    <location>
        <begin position="12"/>
        <end position="32"/>
    </location>
</feature>
<sequence length="190" mass="20439">MELKKYLEITKNNALFIVVIALIGAFSAYFIAPHLESGYWAQSTFYLSNQLQEATQPQGYDFGGYFLQSTAINATDTAVAILESGSFQSQAKSAGTTIAVNKIAPQVIRITATAQDSGAPKSQMESIPDAFSKKMKELNPVGPTLTLSPISGQIDVAYHSLNSKVLALAGFGLGIIFAFLILGLKTYLKF</sequence>
<gene>
    <name evidence="2" type="ORF">UT84_C0004G0009</name>
</gene>
<protein>
    <recommendedName>
        <fullName evidence="4">Polysaccharide chain length determinant N-terminal domain-containing protein</fullName>
    </recommendedName>
</protein>
<keyword evidence="1" id="KW-0812">Transmembrane</keyword>